<evidence type="ECO:0000256" key="9">
    <source>
        <dbReference type="SAM" id="SignalP"/>
    </source>
</evidence>
<dbReference type="GO" id="GO:0042597">
    <property type="term" value="C:periplasmic space"/>
    <property type="evidence" value="ECO:0007669"/>
    <property type="project" value="UniProtKB-SubCell"/>
</dbReference>
<keyword evidence="11" id="KW-1185">Reference proteome</keyword>
<dbReference type="EMBL" id="WOTH01000016">
    <property type="protein sequence ID" value="NHO54104.1"/>
    <property type="molecule type" value="Genomic_DNA"/>
</dbReference>
<dbReference type="SUPFAM" id="SSF50969">
    <property type="entry name" value="YVTN repeat-like/Quinoprotein amine dehydrogenase"/>
    <property type="match status" value="1"/>
</dbReference>
<comment type="similarity">
    <text evidence="2">Belongs to the aromatic amine dehydrogenase heavy chain family.</text>
</comment>
<dbReference type="Gene3D" id="2.130.10.10">
    <property type="entry name" value="YVTN repeat-like/Quinoprotein amine dehydrogenase"/>
    <property type="match status" value="1"/>
</dbReference>
<evidence type="ECO:0000256" key="7">
    <source>
        <dbReference type="ARBA" id="ARBA00023002"/>
    </source>
</evidence>
<accession>A0A967B6I1</accession>
<name>A0A967B6I1_9PROT</name>
<evidence type="ECO:0000256" key="8">
    <source>
        <dbReference type="PIRSR" id="PIRSR609451-50"/>
    </source>
</evidence>
<feature type="disulfide bond" evidence="8">
    <location>
        <begin position="195"/>
        <end position="210"/>
    </location>
</feature>
<dbReference type="Proteomes" id="UP000597459">
    <property type="component" value="Unassembled WGS sequence"/>
</dbReference>
<evidence type="ECO:0000313" key="11">
    <source>
        <dbReference type="Proteomes" id="UP000597459"/>
    </source>
</evidence>
<feature type="chain" id="PRO_5037632594" evidence="9">
    <location>
        <begin position="39"/>
        <end position="410"/>
    </location>
</feature>
<proteinExistence type="inferred from homology"/>
<keyword evidence="7" id="KW-0560">Oxidoreductase</keyword>
<organism evidence="10 11">
    <name type="scientific">Acetobacter estunensis</name>
    <dbReference type="NCBI Taxonomy" id="104097"/>
    <lineage>
        <taxon>Bacteria</taxon>
        <taxon>Pseudomonadati</taxon>
        <taxon>Pseudomonadota</taxon>
        <taxon>Alphaproteobacteria</taxon>
        <taxon>Acetobacterales</taxon>
        <taxon>Acetobacteraceae</taxon>
        <taxon>Acetobacter</taxon>
    </lineage>
</organism>
<sequence>MTLPNSRNSAGRRVTRAAMLCSLASGLALLAGATSGRAEEPVLQTEQSDTVKLAPWSAHTILVVDAVYQHNKDGRTYIVDGDKGRLLGMVQAAYNANVVMTADDASKFYVGETTWERGNRGERNDLLAEYDSSTLRIIADEKLPSRALVTPKRNDLAISADGSYVYVYQMSPSNAVEVVDTKTHKVAQTVDIPGCALAYSWGNSGFSSLCADGTLANVSLGADGKSSMTHTAAFFEPDHDGIFEQSPSVTKDGKAWFISYTGKVYEAKLGADSTVAKPWSLQEGAGLKAAPDSSKPFEVTWRPGGWQMAALHKSTHELYVLMHKGTFWTHKDGGTEVWVYDTETHKRLRRMPLPVASPMVGVTQDDKPLMFATDEDTGDFFILDPKTGKQLRKMKALGGSLIFTLAPGEG</sequence>
<comment type="caution">
    <text evidence="10">The sequence shown here is derived from an EMBL/GenBank/DDBJ whole genome shotgun (WGS) entry which is preliminary data.</text>
</comment>
<reference evidence="10" key="1">
    <citation type="submission" date="2019-11" db="EMBL/GenBank/DDBJ databases">
        <title>Description of new Acetobacter species.</title>
        <authorList>
            <person name="Cleenwerck I."/>
            <person name="Sombolestani A.S."/>
        </authorList>
    </citation>
    <scope>NUCLEOTIDE SEQUENCE</scope>
    <source>
        <strain evidence="10">LMG 1626</strain>
    </source>
</reference>
<evidence type="ECO:0000256" key="6">
    <source>
        <dbReference type="ARBA" id="ARBA00022982"/>
    </source>
</evidence>
<evidence type="ECO:0000256" key="4">
    <source>
        <dbReference type="ARBA" id="ARBA00022729"/>
    </source>
</evidence>
<comment type="subcellular location">
    <subcellularLocation>
        <location evidence="1">Periplasm</location>
    </subcellularLocation>
</comment>
<feature type="signal peptide" evidence="9">
    <location>
        <begin position="1"/>
        <end position="38"/>
    </location>
</feature>
<dbReference type="InterPro" id="IPR051200">
    <property type="entry name" value="Host-pathogen_enzymatic-act"/>
</dbReference>
<keyword evidence="3" id="KW-0813">Transport</keyword>
<dbReference type="GO" id="GO:0030058">
    <property type="term" value="F:aliphatic amine dehydrogenase activity"/>
    <property type="evidence" value="ECO:0007669"/>
    <property type="project" value="InterPro"/>
</dbReference>
<dbReference type="InterPro" id="IPR015943">
    <property type="entry name" value="WD40/YVTN_repeat-like_dom_sf"/>
</dbReference>
<protein>
    <submittedName>
        <fullName evidence="10">Amine dehydrogenase</fullName>
    </submittedName>
</protein>
<dbReference type="PANTHER" id="PTHR47197">
    <property type="entry name" value="PROTEIN NIRF"/>
    <property type="match status" value="1"/>
</dbReference>
<keyword evidence="8" id="KW-1015">Disulfide bond</keyword>
<keyword evidence="4 9" id="KW-0732">Signal</keyword>
<evidence type="ECO:0000256" key="2">
    <source>
        <dbReference type="ARBA" id="ARBA00010548"/>
    </source>
</evidence>
<evidence type="ECO:0000256" key="3">
    <source>
        <dbReference type="ARBA" id="ARBA00022448"/>
    </source>
</evidence>
<evidence type="ECO:0000313" key="10">
    <source>
        <dbReference type="EMBL" id="NHO54104.1"/>
    </source>
</evidence>
<keyword evidence="6" id="KW-0249">Electron transport</keyword>
<dbReference type="Pfam" id="PF06433">
    <property type="entry name" value="Me-amine-dh_H"/>
    <property type="match status" value="1"/>
</dbReference>
<gene>
    <name evidence="10" type="ORF">GOB87_09085</name>
</gene>
<dbReference type="PANTHER" id="PTHR47197:SF3">
    <property type="entry name" value="DIHYDRO-HEME D1 DEHYDROGENASE"/>
    <property type="match status" value="1"/>
</dbReference>
<dbReference type="AlphaFoldDB" id="A0A967B6I1"/>
<dbReference type="InterPro" id="IPR011044">
    <property type="entry name" value="Quino_amine_DH_bsu"/>
</dbReference>
<evidence type="ECO:0000256" key="5">
    <source>
        <dbReference type="ARBA" id="ARBA00022764"/>
    </source>
</evidence>
<evidence type="ECO:0000256" key="1">
    <source>
        <dbReference type="ARBA" id="ARBA00004418"/>
    </source>
</evidence>
<keyword evidence="5" id="KW-0574">Periplasm</keyword>
<dbReference type="InterPro" id="IPR009451">
    <property type="entry name" value="Metamine_DH_Hvc"/>
</dbReference>